<evidence type="ECO:0000313" key="2">
    <source>
        <dbReference type="Proteomes" id="UP001359559"/>
    </source>
</evidence>
<keyword evidence="2" id="KW-1185">Reference proteome</keyword>
<reference evidence="1 2" key="1">
    <citation type="submission" date="2024-01" db="EMBL/GenBank/DDBJ databases">
        <title>The genomes of 5 underutilized Papilionoideae crops provide insights into root nodulation and disease resistance.</title>
        <authorList>
            <person name="Yuan L."/>
        </authorList>
    </citation>
    <scope>NUCLEOTIDE SEQUENCE [LARGE SCALE GENOMIC DNA]</scope>
    <source>
        <strain evidence="1">LY-2023</strain>
        <tissue evidence="1">Leaf</tissue>
    </source>
</reference>
<dbReference type="EMBL" id="JAYKXN010000005">
    <property type="protein sequence ID" value="KAK7284511.1"/>
    <property type="molecule type" value="Genomic_DNA"/>
</dbReference>
<protein>
    <submittedName>
        <fullName evidence="1">Uncharacterized protein</fullName>
    </submittedName>
</protein>
<name>A0AAN9P451_CLITE</name>
<dbReference type="AlphaFoldDB" id="A0AAN9P451"/>
<organism evidence="1 2">
    <name type="scientific">Clitoria ternatea</name>
    <name type="common">Butterfly pea</name>
    <dbReference type="NCBI Taxonomy" id="43366"/>
    <lineage>
        <taxon>Eukaryota</taxon>
        <taxon>Viridiplantae</taxon>
        <taxon>Streptophyta</taxon>
        <taxon>Embryophyta</taxon>
        <taxon>Tracheophyta</taxon>
        <taxon>Spermatophyta</taxon>
        <taxon>Magnoliopsida</taxon>
        <taxon>eudicotyledons</taxon>
        <taxon>Gunneridae</taxon>
        <taxon>Pentapetalae</taxon>
        <taxon>rosids</taxon>
        <taxon>fabids</taxon>
        <taxon>Fabales</taxon>
        <taxon>Fabaceae</taxon>
        <taxon>Papilionoideae</taxon>
        <taxon>50 kb inversion clade</taxon>
        <taxon>NPAAA clade</taxon>
        <taxon>indigoferoid/millettioid clade</taxon>
        <taxon>Phaseoleae</taxon>
        <taxon>Clitoria</taxon>
    </lineage>
</organism>
<dbReference type="Proteomes" id="UP001359559">
    <property type="component" value="Unassembled WGS sequence"/>
</dbReference>
<proteinExistence type="predicted"/>
<gene>
    <name evidence="1" type="ORF">RJT34_19257</name>
</gene>
<accession>A0AAN9P451</accession>
<evidence type="ECO:0000313" key="1">
    <source>
        <dbReference type="EMBL" id="KAK7284511.1"/>
    </source>
</evidence>
<sequence length="90" mass="9993">MSITLVVVHLLLGAYWTLGCGDAIIYLFSIKQHSNEQNTSSTACLGGWHGRYETKWKIDRTIQACIWAEKRVLPGWIADQVAASANLSLT</sequence>
<comment type="caution">
    <text evidence="1">The sequence shown here is derived from an EMBL/GenBank/DDBJ whole genome shotgun (WGS) entry which is preliminary data.</text>
</comment>